<feature type="compositionally biased region" description="Polar residues" evidence="1">
    <location>
        <begin position="1"/>
        <end position="11"/>
    </location>
</feature>
<comment type="caution">
    <text evidence="2">The sequence shown here is derived from an EMBL/GenBank/DDBJ whole genome shotgun (WGS) entry which is preliminary data.</text>
</comment>
<name>A0ABT9SEC6_9BURK</name>
<dbReference type="InterPro" id="IPR036374">
    <property type="entry name" value="OxRdtase_Mopterin-bd_sf"/>
</dbReference>
<accession>A0ABT9SEC6</accession>
<feature type="region of interest" description="Disordered" evidence="1">
    <location>
        <begin position="1"/>
        <end position="21"/>
    </location>
</feature>
<reference evidence="2 3" key="1">
    <citation type="submission" date="2023-07" db="EMBL/GenBank/DDBJ databases">
        <title>Sorghum-associated microbial communities from plants grown in Nebraska, USA.</title>
        <authorList>
            <person name="Schachtman D."/>
        </authorList>
    </citation>
    <scope>NUCLEOTIDE SEQUENCE [LARGE SCALE GENOMIC DNA]</scope>
    <source>
        <strain evidence="2 3">DS1607</strain>
    </source>
</reference>
<proteinExistence type="predicted"/>
<organism evidence="2 3">
    <name type="scientific">Variovorax ginsengisoli</name>
    <dbReference type="NCBI Taxonomy" id="363844"/>
    <lineage>
        <taxon>Bacteria</taxon>
        <taxon>Pseudomonadati</taxon>
        <taxon>Pseudomonadota</taxon>
        <taxon>Betaproteobacteria</taxon>
        <taxon>Burkholderiales</taxon>
        <taxon>Comamonadaceae</taxon>
        <taxon>Variovorax</taxon>
    </lineage>
</organism>
<dbReference type="Gene3D" id="3.90.420.10">
    <property type="entry name" value="Oxidoreductase, molybdopterin-binding domain"/>
    <property type="match status" value="1"/>
</dbReference>
<dbReference type="RefSeq" id="WP_307692461.1">
    <property type="nucleotide sequence ID" value="NZ_JAUSRO010000021.1"/>
</dbReference>
<dbReference type="Proteomes" id="UP001226867">
    <property type="component" value="Unassembled WGS sequence"/>
</dbReference>
<dbReference type="EMBL" id="JAUSRO010000021">
    <property type="protein sequence ID" value="MDP9902725.1"/>
    <property type="molecule type" value="Genomic_DNA"/>
</dbReference>
<protein>
    <recommendedName>
        <fullName evidence="4">Oxidoreductase molybdopterin-binding domain-containing protein</fullName>
    </recommendedName>
</protein>
<evidence type="ECO:0008006" key="4">
    <source>
        <dbReference type="Google" id="ProtNLM"/>
    </source>
</evidence>
<dbReference type="SUPFAM" id="SSF56524">
    <property type="entry name" value="Oxidoreductase molybdopterin-binding domain"/>
    <property type="match status" value="1"/>
</dbReference>
<evidence type="ECO:0000313" key="2">
    <source>
        <dbReference type="EMBL" id="MDP9902725.1"/>
    </source>
</evidence>
<sequence length="166" mass="18011">MQLMSTSTIAQASPPAPGLPSPRVSIGGWVRQPARLDAGQLERLGAIDVPNFVVRCTVDGAHGGPRPMRAVALRRLIEQSQPAFAQRTDFKRVAIVAESQDGYRALFSWSELFHTVIGTGVHLAFDCAQAPLAGDTGPFALVSLHDEFTGPRFVRQLASVELHKLW</sequence>
<evidence type="ECO:0000256" key="1">
    <source>
        <dbReference type="SAM" id="MobiDB-lite"/>
    </source>
</evidence>
<evidence type="ECO:0000313" key="3">
    <source>
        <dbReference type="Proteomes" id="UP001226867"/>
    </source>
</evidence>
<gene>
    <name evidence="2" type="ORF">J2W36_005003</name>
</gene>
<keyword evidence="3" id="KW-1185">Reference proteome</keyword>